<organism evidence="2">
    <name type="scientific">marine metagenome</name>
    <dbReference type="NCBI Taxonomy" id="408172"/>
    <lineage>
        <taxon>unclassified sequences</taxon>
        <taxon>metagenomes</taxon>
        <taxon>ecological metagenomes</taxon>
    </lineage>
</organism>
<keyword evidence="1" id="KW-0472">Membrane</keyword>
<name>A0A381XQ84_9ZZZZ</name>
<accession>A0A381XQ84</accession>
<reference evidence="2" key="1">
    <citation type="submission" date="2018-05" db="EMBL/GenBank/DDBJ databases">
        <authorList>
            <person name="Lanie J.A."/>
            <person name="Ng W.-L."/>
            <person name="Kazmierczak K.M."/>
            <person name="Andrzejewski T.M."/>
            <person name="Davidsen T.M."/>
            <person name="Wayne K.J."/>
            <person name="Tettelin H."/>
            <person name="Glass J.I."/>
            <person name="Rusch D."/>
            <person name="Podicherti R."/>
            <person name="Tsui H.-C.T."/>
            <person name="Winkler M.E."/>
        </authorList>
    </citation>
    <scope>NUCLEOTIDE SEQUENCE</scope>
</reference>
<protein>
    <submittedName>
        <fullName evidence="2">Uncharacterized protein</fullName>
    </submittedName>
</protein>
<sequence length="59" mass="7284">MEKQNSSFFDKAIFKEWYFKKGLILIDIFLIIALIQYFIFDGSFDDMILWVKGFFQYYF</sequence>
<gene>
    <name evidence="2" type="ORF">METZ01_LOCUS119773</name>
</gene>
<keyword evidence="1" id="KW-1133">Transmembrane helix</keyword>
<proteinExistence type="predicted"/>
<dbReference type="AlphaFoldDB" id="A0A381XQ84"/>
<evidence type="ECO:0000313" key="2">
    <source>
        <dbReference type="EMBL" id="SVA66919.1"/>
    </source>
</evidence>
<evidence type="ECO:0000256" key="1">
    <source>
        <dbReference type="SAM" id="Phobius"/>
    </source>
</evidence>
<dbReference type="EMBL" id="UINC01015989">
    <property type="protein sequence ID" value="SVA66919.1"/>
    <property type="molecule type" value="Genomic_DNA"/>
</dbReference>
<keyword evidence="1" id="KW-0812">Transmembrane</keyword>
<feature type="transmembrane region" description="Helical" evidence="1">
    <location>
        <begin position="21"/>
        <end position="40"/>
    </location>
</feature>